<feature type="region of interest" description="Disordered" evidence="1">
    <location>
        <begin position="168"/>
        <end position="190"/>
    </location>
</feature>
<feature type="region of interest" description="Disordered" evidence="1">
    <location>
        <begin position="74"/>
        <end position="99"/>
    </location>
</feature>
<dbReference type="Proteomes" id="UP000187455">
    <property type="component" value="Unassembled WGS sequence"/>
</dbReference>
<evidence type="ECO:0000256" key="1">
    <source>
        <dbReference type="SAM" id="MobiDB-lite"/>
    </source>
</evidence>
<gene>
    <name evidence="2" type="ORF">AYI68_g449</name>
</gene>
<accession>A0A1R0H855</accession>
<keyword evidence="3" id="KW-1185">Reference proteome</keyword>
<organism evidence="2 3">
    <name type="scientific">Smittium mucronatum</name>
    <dbReference type="NCBI Taxonomy" id="133383"/>
    <lineage>
        <taxon>Eukaryota</taxon>
        <taxon>Fungi</taxon>
        <taxon>Fungi incertae sedis</taxon>
        <taxon>Zoopagomycota</taxon>
        <taxon>Kickxellomycotina</taxon>
        <taxon>Harpellomycetes</taxon>
        <taxon>Harpellales</taxon>
        <taxon>Legeriomycetaceae</taxon>
        <taxon>Smittium</taxon>
    </lineage>
</organism>
<name>A0A1R0H855_9FUNG</name>
<feature type="region of interest" description="Disordered" evidence="1">
    <location>
        <begin position="246"/>
        <end position="294"/>
    </location>
</feature>
<proteinExistence type="predicted"/>
<dbReference type="OrthoDB" id="2313105at2759"/>
<protein>
    <submittedName>
        <fullName evidence="2">Uncharacterized protein</fullName>
    </submittedName>
</protein>
<comment type="caution">
    <text evidence="2">The sequence shown here is derived from an EMBL/GenBank/DDBJ whole genome shotgun (WGS) entry which is preliminary data.</text>
</comment>
<feature type="region of interest" description="Disordered" evidence="1">
    <location>
        <begin position="1"/>
        <end position="43"/>
    </location>
</feature>
<feature type="compositionally biased region" description="Basic and acidic residues" evidence="1">
    <location>
        <begin position="8"/>
        <end position="27"/>
    </location>
</feature>
<dbReference type="EMBL" id="LSSL01000131">
    <property type="protein sequence ID" value="OLY85365.1"/>
    <property type="molecule type" value="Genomic_DNA"/>
</dbReference>
<feature type="compositionally biased region" description="Basic and acidic residues" evidence="1">
    <location>
        <begin position="77"/>
        <end position="87"/>
    </location>
</feature>
<feature type="compositionally biased region" description="Basic and acidic residues" evidence="1">
    <location>
        <begin position="246"/>
        <end position="257"/>
    </location>
</feature>
<dbReference type="AlphaFoldDB" id="A0A1R0H855"/>
<evidence type="ECO:0000313" key="3">
    <source>
        <dbReference type="Proteomes" id="UP000187455"/>
    </source>
</evidence>
<dbReference type="STRING" id="133383.A0A1R0H855"/>
<feature type="compositionally biased region" description="Basic and acidic residues" evidence="1">
    <location>
        <begin position="269"/>
        <end position="289"/>
    </location>
</feature>
<sequence length="437" mass="49791">MQFPLTKKNSESKNPPKFDLNLHKIEEDSSIESSGPPNFENQNNYNYNLMRSHLNSNIDLINHDSSIKNTYKISENSSKENSSKEISLKIQSKSNERRPSGISEIANINTSRNLQPLYSNTLSITSSITDLINPKNRQTNYARGYYGFQGDYGRGYINRRITTGSTSIFENGASSSEQQKKTPSTTKYTNSSIQLNSKFDSFKNRSEPALNRHAGISTYGVSTLKDELLNSEKRKNTVTMSYDKDNSSYGVKEKEFDPPIASSSLQIRSNHEERDSPGIDFGEREDYTYKKPAQVEESIDCEELETPDSRSQDLYKFNQGLENTTDDLPTLNSLKYSPIYSYQTLESSKKRNFESAISSPVEEKNDLPDSYKSPLKKVHITKESSPSNGNIESSPALESMNFKKIYRKSFFEKTKIWKTVQFFENIANSVLKRKDNL</sequence>
<evidence type="ECO:0000313" key="2">
    <source>
        <dbReference type="EMBL" id="OLY85365.1"/>
    </source>
</evidence>
<reference evidence="2 3" key="1">
    <citation type="journal article" date="2016" name="Mol. Biol. Evol.">
        <title>Genome-Wide Survey of Gut Fungi (Harpellales) Reveals the First Horizontally Transferred Ubiquitin Gene from a Mosquito Host.</title>
        <authorList>
            <person name="Wang Y."/>
            <person name="White M.M."/>
            <person name="Kvist S."/>
            <person name="Moncalvo J.M."/>
        </authorList>
    </citation>
    <scope>NUCLEOTIDE SEQUENCE [LARGE SCALE GENOMIC DNA]</scope>
    <source>
        <strain evidence="2 3">ALG-7-W6</strain>
    </source>
</reference>